<dbReference type="InterPro" id="IPR036890">
    <property type="entry name" value="HATPase_C_sf"/>
</dbReference>
<feature type="transmembrane region" description="Helical" evidence="7">
    <location>
        <begin position="73"/>
        <end position="96"/>
    </location>
</feature>
<evidence type="ECO:0000256" key="4">
    <source>
        <dbReference type="ARBA" id="ARBA00022741"/>
    </source>
</evidence>
<dbReference type="Gene3D" id="3.30.450.20">
    <property type="entry name" value="PAS domain"/>
    <property type="match status" value="1"/>
</dbReference>
<dbReference type="Pfam" id="PF13426">
    <property type="entry name" value="PAS_9"/>
    <property type="match status" value="1"/>
</dbReference>
<dbReference type="EMBL" id="CP071462">
    <property type="protein sequence ID" value="QSW99965.1"/>
    <property type="molecule type" value="Genomic_DNA"/>
</dbReference>
<dbReference type="InterPro" id="IPR050980">
    <property type="entry name" value="2C_sensor_his_kinase"/>
</dbReference>
<dbReference type="Proteomes" id="UP000663203">
    <property type="component" value="Chromosome"/>
</dbReference>
<reference evidence="9 10" key="1">
    <citation type="submission" date="2021-03" db="EMBL/GenBank/DDBJ databases">
        <title>Haloterrigena longa sp. nov. and Haloterrigena limicola sp. nov., extremely halophilic archaea isolated from a salt lake.</title>
        <authorList>
            <person name="Henglin C."/>
        </authorList>
    </citation>
    <scope>NUCLEOTIDE SEQUENCE [LARGE SCALE GENOMIC DNA]</scope>
    <source>
        <strain evidence="9 10">KZCA68</strain>
    </source>
</reference>
<organism evidence="9 10">
    <name type="scientific">Haloterrigena alkaliphila</name>
    <dbReference type="NCBI Taxonomy" id="2816475"/>
    <lineage>
        <taxon>Archaea</taxon>
        <taxon>Methanobacteriati</taxon>
        <taxon>Methanobacteriota</taxon>
        <taxon>Stenosarchaea group</taxon>
        <taxon>Halobacteria</taxon>
        <taxon>Halobacteriales</taxon>
        <taxon>Natrialbaceae</taxon>
        <taxon>Haloterrigena</taxon>
    </lineage>
</organism>
<evidence type="ECO:0000256" key="5">
    <source>
        <dbReference type="ARBA" id="ARBA00022777"/>
    </source>
</evidence>
<dbReference type="PRINTS" id="PR00344">
    <property type="entry name" value="BCTRLSENSOR"/>
</dbReference>
<keyword evidence="6" id="KW-0067">ATP-binding</keyword>
<dbReference type="SUPFAM" id="SSF55874">
    <property type="entry name" value="ATPase domain of HSP90 chaperone/DNA topoisomerase II/histidine kinase"/>
    <property type="match status" value="1"/>
</dbReference>
<gene>
    <name evidence="9" type="ORF">J0X25_03100</name>
</gene>
<name>A0A8A2VHQ7_9EURY</name>
<dbReference type="PANTHER" id="PTHR44936">
    <property type="entry name" value="SENSOR PROTEIN CREC"/>
    <property type="match status" value="1"/>
</dbReference>
<dbReference type="GeneID" id="63186259"/>
<dbReference type="AlphaFoldDB" id="A0A8A2VHQ7"/>
<evidence type="ECO:0000313" key="9">
    <source>
        <dbReference type="EMBL" id="QSW99965.1"/>
    </source>
</evidence>
<keyword evidence="7" id="KW-1133">Transmembrane helix</keyword>
<feature type="transmembrane region" description="Helical" evidence="7">
    <location>
        <begin position="108"/>
        <end position="131"/>
    </location>
</feature>
<evidence type="ECO:0000256" key="6">
    <source>
        <dbReference type="ARBA" id="ARBA00022840"/>
    </source>
</evidence>
<dbReference type="RefSeq" id="WP_207289570.1">
    <property type="nucleotide sequence ID" value="NZ_CP071462.1"/>
</dbReference>
<sequence>MVSSARRASTYVREYSVSIVGLGLLAVVGAYVLTFGGAPTLLVLEMGVPTLIGVALVWYGVRTHADESEPTRADIVTACSLAAGAMMALFCAWSIYLLSVRIGFTGGLSQPVLSALSAGIALGALLGHVYIEFSYHYRENERLSHAVEASMDGIAVVVDDRHVYVNDAYASLYGVRNADTLEGTRWTTLFTNAAQASIEGEVESAVAERNYWRGTLTGERTDGTTFPLDVTVSALQHGSVVIARDVTDQRDREQRIQVLNRVLRHNLRNAVTVIQGHANLIADRNERLERRHVRPILAEIDDLIATADKARGVERTLERNGTTDRIEATEAIRSVADRARAAYPDARIVTQTEAPGAGTNPPMIDASVVDALNELVDNAVRHNPASGDDAPDVPSVEIVVQTVDYDADPRLEFTVADDGEGIPETERRAVLDGQETQLDHGSGLGLWLVNWIVQNAGGDLRFADRSGGGTVVTLSFPAERAVEVEPPLSPSL</sequence>
<evidence type="ECO:0000256" key="7">
    <source>
        <dbReference type="SAM" id="Phobius"/>
    </source>
</evidence>
<dbReference type="InterPro" id="IPR005467">
    <property type="entry name" value="His_kinase_dom"/>
</dbReference>
<keyword evidence="5" id="KW-0418">Kinase</keyword>
<feature type="transmembrane region" description="Helical" evidence="7">
    <location>
        <begin position="12"/>
        <end position="34"/>
    </location>
</feature>
<dbReference type="NCBIfam" id="TIGR00229">
    <property type="entry name" value="sensory_box"/>
    <property type="match status" value="1"/>
</dbReference>
<keyword evidence="4" id="KW-0547">Nucleotide-binding</keyword>
<comment type="catalytic activity">
    <reaction evidence="1">
        <text>ATP + protein L-histidine = ADP + protein N-phospho-L-histidine.</text>
        <dbReference type="EC" id="2.7.13.3"/>
    </reaction>
</comment>
<accession>A0A8A2VHQ7</accession>
<evidence type="ECO:0000256" key="2">
    <source>
        <dbReference type="ARBA" id="ARBA00012438"/>
    </source>
</evidence>
<proteinExistence type="predicted"/>
<dbReference type="PROSITE" id="PS50109">
    <property type="entry name" value="HIS_KIN"/>
    <property type="match status" value="1"/>
</dbReference>
<feature type="domain" description="Histidine kinase" evidence="8">
    <location>
        <begin position="262"/>
        <end position="480"/>
    </location>
</feature>
<dbReference type="GO" id="GO:0005524">
    <property type="term" value="F:ATP binding"/>
    <property type="evidence" value="ECO:0007669"/>
    <property type="project" value="UniProtKB-KW"/>
</dbReference>
<dbReference type="SUPFAM" id="SSF55785">
    <property type="entry name" value="PYP-like sensor domain (PAS domain)"/>
    <property type="match status" value="1"/>
</dbReference>
<protein>
    <recommendedName>
        <fullName evidence="2">histidine kinase</fullName>
        <ecNumber evidence="2">2.7.13.3</ecNumber>
    </recommendedName>
</protein>
<evidence type="ECO:0000256" key="1">
    <source>
        <dbReference type="ARBA" id="ARBA00000085"/>
    </source>
</evidence>
<keyword evidence="7" id="KW-0812">Transmembrane</keyword>
<keyword evidence="3" id="KW-0808">Transferase</keyword>
<dbReference type="InterPro" id="IPR003594">
    <property type="entry name" value="HATPase_dom"/>
</dbReference>
<dbReference type="GO" id="GO:0004673">
    <property type="term" value="F:protein histidine kinase activity"/>
    <property type="evidence" value="ECO:0007669"/>
    <property type="project" value="UniProtKB-EC"/>
</dbReference>
<dbReference type="Pfam" id="PF02518">
    <property type="entry name" value="HATPase_c"/>
    <property type="match status" value="1"/>
</dbReference>
<dbReference type="EC" id="2.7.13.3" evidence="2"/>
<evidence type="ECO:0000313" key="10">
    <source>
        <dbReference type="Proteomes" id="UP000663203"/>
    </source>
</evidence>
<evidence type="ECO:0000259" key="8">
    <source>
        <dbReference type="PROSITE" id="PS50109"/>
    </source>
</evidence>
<dbReference type="InterPro" id="IPR004358">
    <property type="entry name" value="Sig_transdc_His_kin-like_C"/>
</dbReference>
<dbReference type="InterPro" id="IPR035965">
    <property type="entry name" value="PAS-like_dom_sf"/>
</dbReference>
<evidence type="ECO:0000256" key="3">
    <source>
        <dbReference type="ARBA" id="ARBA00022679"/>
    </source>
</evidence>
<dbReference type="Gene3D" id="3.30.565.10">
    <property type="entry name" value="Histidine kinase-like ATPase, C-terminal domain"/>
    <property type="match status" value="1"/>
</dbReference>
<dbReference type="PANTHER" id="PTHR44936:SF10">
    <property type="entry name" value="SENSOR PROTEIN RSTB"/>
    <property type="match status" value="1"/>
</dbReference>
<feature type="transmembrane region" description="Helical" evidence="7">
    <location>
        <begin position="40"/>
        <end position="61"/>
    </location>
</feature>
<keyword evidence="7" id="KW-0472">Membrane</keyword>
<dbReference type="SMART" id="SM00387">
    <property type="entry name" value="HATPase_c"/>
    <property type="match status" value="1"/>
</dbReference>
<dbReference type="KEGG" id="hakz:J0X25_03100"/>
<dbReference type="InterPro" id="IPR000014">
    <property type="entry name" value="PAS"/>
</dbReference>
<dbReference type="CDD" id="cd00075">
    <property type="entry name" value="HATPase"/>
    <property type="match status" value="1"/>
</dbReference>
<keyword evidence="10" id="KW-1185">Reference proteome</keyword>